<evidence type="ECO:0008006" key="4">
    <source>
        <dbReference type="Google" id="ProtNLM"/>
    </source>
</evidence>
<feature type="transmembrane region" description="Helical" evidence="1">
    <location>
        <begin position="81"/>
        <end position="101"/>
    </location>
</feature>
<sequence>MSKRLKSKKFRVFVGPGNTAGNAHYIARSLRRVGVFARSYVYRAHEFGYPVDHEITQFRSVGRKGIIKIVNNRFVLRPLNAMIRFVFFISVLFRYDIFYFISPYTFFHSHRDLAILKFFGKRIAFFFPGCAEKDPHDEFNAMRYSDCWYCNDEKKQTFCLCFEPDKKKKRIQKFEKYADYVFSRPNTSGYLKNPQMAYPMWLMTDPPESSLNLEKFDHPSSYKIMHFPSHSELKGTKYVESALAILGKHYNIDYLSKRMKNREVLENLEKAHLLIDQFTHTFGLLAIEGMSRGCVVICRMEKWARESYPDIPLVSCNPEDLESTIKELLDNPEKMKEIAKKSVEWYQEHATLERVGEKMVKIFRGGK</sequence>
<name>A0A2U2BB90_9BACT</name>
<evidence type="ECO:0000313" key="2">
    <source>
        <dbReference type="EMBL" id="PWE00342.1"/>
    </source>
</evidence>
<reference evidence="2 3" key="1">
    <citation type="submission" date="2018-05" db="EMBL/GenBank/DDBJ databases">
        <title>Marinilabilia rubrum sp. nov., isolated from saltern sediment.</title>
        <authorList>
            <person name="Zhang R."/>
        </authorList>
    </citation>
    <scope>NUCLEOTIDE SEQUENCE [LARGE SCALE GENOMIC DNA]</scope>
    <source>
        <strain evidence="2 3">WTE16</strain>
    </source>
</reference>
<keyword evidence="3" id="KW-1185">Reference proteome</keyword>
<dbReference type="SUPFAM" id="SSF53756">
    <property type="entry name" value="UDP-Glycosyltransferase/glycogen phosphorylase"/>
    <property type="match status" value="1"/>
</dbReference>
<keyword evidence="1" id="KW-0812">Transmembrane</keyword>
<dbReference type="OrthoDB" id="9809622at2"/>
<evidence type="ECO:0000256" key="1">
    <source>
        <dbReference type="SAM" id="Phobius"/>
    </source>
</evidence>
<dbReference type="Proteomes" id="UP000244956">
    <property type="component" value="Unassembled WGS sequence"/>
</dbReference>
<keyword evidence="1" id="KW-0472">Membrane</keyword>
<organism evidence="2 3">
    <name type="scientific">Marinilabilia rubra</name>
    <dbReference type="NCBI Taxonomy" id="2162893"/>
    <lineage>
        <taxon>Bacteria</taxon>
        <taxon>Pseudomonadati</taxon>
        <taxon>Bacteroidota</taxon>
        <taxon>Bacteroidia</taxon>
        <taxon>Marinilabiliales</taxon>
        <taxon>Marinilabiliaceae</taxon>
        <taxon>Marinilabilia</taxon>
    </lineage>
</organism>
<comment type="caution">
    <text evidence="2">The sequence shown here is derived from an EMBL/GenBank/DDBJ whole genome shotgun (WGS) entry which is preliminary data.</text>
</comment>
<dbReference type="RefSeq" id="WP_109263382.1">
    <property type="nucleotide sequence ID" value="NZ_QEWP01000003.1"/>
</dbReference>
<evidence type="ECO:0000313" key="3">
    <source>
        <dbReference type="Proteomes" id="UP000244956"/>
    </source>
</evidence>
<accession>A0A2U2BB90</accession>
<proteinExistence type="predicted"/>
<dbReference type="AlphaFoldDB" id="A0A2U2BB90"/>
<dbReference type="EMBL" id="QEWP01000003">
    <property type="protein sequence ID" value="PWE00342.1"/>
    <property type="molecule type" value="Genomic_DNA"/>
</dbReference>
<dbReference type="Gene3D" id="3.40.50.2000">
    <property type="entry name" value="Glycogen Phosphorylase B"/>
    <property type="match status" value="1"/>
</dbReference>
<gene>
    <name evidence="2" type="ORF">DDZ16_05220</name>
</gene>
<protein>
    <recommendedName>
        <fullName evidence="4">Glycosyltransferase family 1 protein</fullName>
    </recommendedName>
</protein>
<keyword evidence="1" id="KW-1133">Transmembrane helix</keyword>